<dbReference type="Proteomes" id="UP000183832">
    <property type="component" value="Unassembled WGS sequence"/>
</dbReference>
<proteinExistence type="predicted"/>
<organism evidence="1 2">
    <name type="scientific">Clunio marinus</name>
    <dbReference type="NCBI Taxonomy" id="568069"/>
    <lineage>
        <taxon>Eukaryota</taxon>
        <taxon>Metazoa</taxon>
        <taxon>Ecdysozoa</taxon>
        <taxon>Arthropoda</taxon>
        <taxon>Hexapoda</taxon>
        <taxon>Insecta</taxon>
        <taxon>Pterygota</taxon>
        <taxon>Neoptera</taxon>
        <taxon>Endopterygota</taxon>
        <taxon>Diptera</taxon>
        <taxon>Nematocera</taxon>
        <taxon>Chironomoidea</taxon>
        <taxon>Chironomidae</taxon>
        <taxon>Clunio</taxon>
    </lineage>
</organism>
<dbReference type="AlphaFoldDB" id="A0A1J1JAB8"/>
<gene>
    <name evidence="1" type="ORF">CLUMA_CG021644</name>
</gene>
<evidence type="ECO:0000313" key="2">
    <source>
        <dbReference type="Proteomes" id="UP000183832"/>
    </source>
</evidence>
<protein>
    <submittedName>
        <fullName evidence="1">CLUMA_CG021644, isoform A</fullName>
    </submittedName>
</protein>
<evidence type="ECO:0000313" key="1">
    <source>
        <dbReference type="EMBL" id="CRL08494.1"/>
    </source>
</evidence>
<keyword evidence="2" id="KW-1185">Reference proteome</keyword>
<accession>A0A1J1JAB8</accession>
<sequence>MTLKKSTVINRIQAYNLDEIIQLECEDDAIMISFAYYPYFLNFCKHFEKHLASDCQTMAKTKLCKY</sequence>
<reference evidence="1 2" key="1">
    <citation type="submission" date="2015-04" db="EMBL/GenBank/DDBJ databases">
        <authorList>
            <person name="Syromyatnikov M.Y."/>
            <person name="Popov V.N."/>
        </authorList>
    </citation>
    <scope>NUCLEOTIDE SEQUENCE [LARGE SCALE GENOMIC DNA]</scope>
</reference>
<name>A0A1J1JAB8_9DIPT</name>
<dbReference type="EMBL" id="CVRI01000075">
    <property type="protein sequence ID" value="CRL08494.1"/>
    <property type="molecule type" value="Genomic_DNA"/>
</dbReference>